<dbReference type="AlphaFoldDB" id="A9EQQ5"/>
<dbReference type="KEGG" id="scl:sce4009"/>
<keyword evidence="2" id="KW-0732">Signal</keyword>
<keyword evidence="4" id="KW-1185">Reference proteome</keyword>
<dbReference type="HOGENOM" id="CLU_061386_0_0_7"/>
<proteinExistence type="predicted"/>
<dbReference type="SUPFAM" id="SSF49785">
    <property type="entry name" value="Galactose-binding domain-like"/>
    <property type="match status" value="1"/>
</dbReference>
<evidence type="ECO:0000313" key="3">
    <source>
        <dbReference type="EMBL" id="CAN94169.1"/>
    </source>
</evidence>
<feature type="chain" id="PRO_5002737507" evidence="2">
    <location>
        <begin position="20"/>
        <end position="271"/>
    </location>
</feature>
<accession>A9EQQ5</accession>
<name>A9EQQ5_SORC5</name>
<dbReference type="Gene3D" id="2.60.120.430">
    <property type="entry name" value="Galactose-binding lectin"/>
    <property type="match status" value="1"/>
</dbReference>
<protein>
    <submittedName>
        <fullName evidence="3">Secreted protein</fullName>
    </submittedName>
</protein>
<dbReference type="InterPro" id="IPR008979">
    <property type="entry name" value="Galactose-bd-like_sf"/>
</dbReference>
<feature type="signal peptide" evidence="2">
    <location>
        <begin position="1"/>
        <end position="19"/>
    </location>
</feature>
<sequence>MKMKTMLAFARCAGGCAMALLGLGCAQIFGFDKVYEPEDPSAGGGGAAGSAAGSGGGAGNPCEILAVLPGETLALSMIDDMEDGDTRISGGDGANPWAGFWFEDNDESPEGRQDPADPADLVSTLDPPRGASKKAVHTSADDGFILWGAGVGFHLDDEGYYDASEYRGLTFWARAEEGSTRKMKVMFIDQQTYHLGGICNEAEEGCNNHFHKPVMLESEWKHFKIPVECLKQEPYGKQLLAPALERLWAIEFFFDKELAFDIWIDDVAFYR</sequence>
<organism evidence="3 4">
    <name type="scientific">Sorangium cellulosum (strain So ce56)</name>
    <name type="common">Polyangium cellulosum (strain So ce56)</name>
    <dbReference type="NCBI Taxonomy" id="448385"/>
    <lineage>
        <taxon>Bacteria</taxon>
        <taxon>Pseudomonadati</taxon>
        <taxon>Myxococcota</taxon>
        <taxon>Polyangia</taxon>
        <taxon>Polyangiales</taxon>
        <taxon>Polyangiaceae</taxon>
        <taxon>Sorangium</taxon>
    </lineage>
</organism>
<evidence type="ECO:0000256" key="1">
    <source>
        <dbReference type="SAM" id="MobiDB-lite"/>
    </source>
</evidence>
<dbReference type="PROSITE" id="PS51257">
    <property type="entry name" value="PROKAR_LIPOPROTEIN"/>
    <property type="match status" value="1"/>
</dbReference>
<feature type="region of interest" description="Disordered" evidence="1">
    <location>
        <begin position="99"/>
        <end position="134"/>
    </location>
</feature>
<dbReference type="Proteomes" id="UP000002139">
    <property type="component" value="Chromosome"/>
</dbReference>
<dbReference type="STRING" id="448385.sce4009"/>
<gene>
    <name evidence="3" type="ordered locus">sce4009</name>
</gene>
<evidence type="ECO:0000313" key="4">
    <source>
        <dbReference type="Proteomes" id="UP000002139"/>
    </source>
</evidence>
<reference evidence="3 4" key="1">
    <citation type="journal article" date="2007" name="Nat. Biotechnol.">
        <title>Complete genome sequence of the myxobacterium Sorangium cellulosum.</title>
        <authorList>
            <person name="Schneiker S."/>
            <person name="Perlova O."/>
            <person name="Kaiser O."/>
            <person name="Gerth K."/>
            <person name="Alici A."/>
            <person name="Altmeyer M.O."/>
            <person name="Bartels D."/>
            <person name="Bekel T."/>
            <person name="Beyer S."/>
            <person name="Bode E."/>
            <person name="Bode H.B."/>
            <person name="Bolten C.J."/>
            <person name="Choudhuri J.V."/>
            <person name="Doss S."/>
            <person name="Elnakady Y.A."/>
            <person name="Frank B."/>
            <person name="Gaigalat L."/>
            <person name="Goesmann A."/>
            <person name="Groeger C."/>
            <person name="Gross F."/>
            <person name="Jelsbak L."/>
            <person name="Jelsbak L."/>
            <person name="Kalinowski J."/>
            <person name="Kegler C."/>
            <person name="Knauber T."/>
            <person name="Konietzny S."/>
            <person name="Kopp M."/>
            <person name="Krause L."/>
            <person name="Krug D."/>
            <person name="Linke B."/>
            <person name="Mahmud T."/>
            <person name="Martinez-Arias R."/>
            <person name="McHardy A.C."/>
            <person name="Merai M."/>
            <person name="Meyer F."/>
            <person name="Mormann S."/>
            <person name="Munoz-Dorado J."/>
            <person name="Perez J."/>
            <person name="Pradella S."/>
            <person name="Rachid S."/>
            <person name="Raddatz G."/>
            <person name="Rosenau F."/>
            <person name="Rueckert C."/>
            <person name="Sasse F."/>
            <person name="Scharfe M."/>
            <person name="Schuster S.C."/>
            <person name="Suen G."/>
            <person name="Treuner-Lange A."/>
            <person name="Velicer G.J."/>
            <person name="Vorholter F.-J."/>
            <person name="Weissman K.J."/>
            <person name="Welch R.D."/>
            <person name="Wenzel S.C."/>
            <person name="Whitworth D.E."/>
            <person name="Wilhelm S."/>
            <person name="Wittmann C."/>
            <person name="Bloecker H."/>
            <person name="Puehler A."/>
            <person name="Mueller R."/>
        </authorList>
    </citation>
    <scope>NUCLEOTIDE SEQUENCE [LARGE SCALE GENOMIC DNA]</scope>
    <source>
        <strain evidence="4">So ce56</strain>
    </source>
</reference>
<evidence type="ECO:0000256" key="2">
    <source>
        <dbReference type="SAM" id="SignalP"/>
    </source>
</evidence>
<dbReference type="EMBL" id="AM746676">
    <property type="protein sequence ID" value="CAN94169.1"/>
    <property type="molecule type" value="Genomic_DNA"/>
</dbReference>